<feature type="non-terminal residue" evidence="1">
    <location>
        <position position="50"/>
    </location>
</feature>
<organism evidence="1">
    <name type="scientific">marine sediment metagenome</name>
    <dbReference type="NCBI Taxonomy" id="412755"/>
    <lineage>
        <taxon>unclassified sequences</taxon>
        <taxon>metagenomes</taxon>
        <taxon>ecological metagenomes</taxon>
    </lineage>
</organism>
<accession>X0YFN6</accession>
<protein>
    <submittedName>
        <fullName evidence="1">Uncharacterized protein</fullName>
    </submittedName>
</protein>
<sequence length="50" mass="5657">MTLDQPPSKIELQQFASRLEHIPQAQLETLNECLMGHQSDEFTLGLLTGF</sequence>
<proteinExistence type="predicted"/>
<comment type="caution">
    <text evidence="1">The sequence shown here is derived from an EMBL/GenBank/DDBJ whole genome shotgun (WGS) entry which is preliminary data.</text>
</comment>
<dbReference type="AlphaFoldDB" id="X0YFN6"/>
<evidence type="ECO:0000313" key="1">
    <source>
        <dbReference type="EMBL" id="GAG35641.1"/>
    </source>
</evidence>
<name>X0YFN6_9ZZZZ</name>
<dbReference type="EMBL" id="BARS01048357">
    <property type="protein sequence ID" value="GAG35641.1"/>
    <property type="molecule type" value="Genomic_DNA"/>
</dbReference>
<gene>
    <name evidence="1" type="ORF">S01H1_72494</name>
</gene>
<reference evidence="1" key="1">
    <citation type="journal article" date="2014" name="Front. Microbiol.">
        <title>High frequency of phylogenetically diverse reductive dehalogenase-homologous genes in deep subseafloor sedimentary metagenomes.</title>
        <authorList>
            <person name="Kawai M."/>
            <person name="Futagami T."/>
            <person name="Toyoda A."/>
            <person name="Takaki Y."/>
            <person name="Nishi S."/>
            <person name="Hori S."/>
            <person name="Arai W."/>
            <person name="Tsubouchi T."/>
            <person name="Morono Y."/>
            <person name="Uchiyama I."/>
            <person name="Ito T."/>
            <person name="Fujiyama A."/>
            <person name="Inagaki F."/>
            <person name="Takami H."/>
        </authorList>
    </citation>
    <scope>NUCLEOTIDE SEQUENCE</scope>
    <source>
        <strain evidence="1">Expedition CK06-06</strain>
    </source>
</reference>